<dbReference type="PANTHER" id="PTHR23153:SF38">
    <property type="entry name" value="UBX DOMAIN-CONTAINING PROTEIN 6"/>
    <property type="match status" value="1"/>
</dbReference>
<evidence type="ECO:0000313" key="3">
    <source>
        <dbReference type="EMBL" id="KAK0426684.1"/>
    </source>
</evidence>
<dbReference type="PANTHER" id="PTHR23153">
    <property type="entry name" value="UBX-RELATED"/>
    <property type="match status" value="1"/>
</dbReference>
<gene>
    <name evidence="3" type="ORF">QR680_009844</name>
</gene>
<dbReference type="AlphaFoldDB" id="A0AA39IP87"/>
<feature type="region of interest" description="Disordered" evidence="1">
    <location>
        <begin position="11"/>
        <end position="76"/>
    </location>
</feature>
<dbReference type="SUPFAM" id="SSF54236">
    <property type="entry name" value="Ubiquitin-like"/>
    <property type="match status" value="1"/>
</dbReference>
<evidence type="ECO:0000256" key="1">
    <source>
        <dbReference type="SAM" id="MobiDB-lite"/>
    </source>
</evidence>
<dbReference type="InterPro" id="IPR029071">
    <property type="entry name" value="Ubiquitin-like_domsf"/>
</dbReference>
<keyword evidence="4" id="KW-1185">Reference proteome</keyword>
<feature type="domain" description="UBX" evidence="2">
    <location>
        <begin position="341"/>
        <end position="417"/>
    </location>
</feature>
<dbReference type="Gene3D" id="3.10.20.90">
    <property type="entry name" value="Phosphatidylinositol 3-kinase Catalytic Subunit, Chain A, domain 1"/>
    <property type="match status" value="1"/>
</dbReference>
<dbReference type="GO" id="GO:0005737">
    <property type="term" value="C:cytoplasm"/>
    <property type="evidence" value="ECO:0007669"/>
    <property type="project" value="TreeGrafter"/>
</dbReference>
<dbReference type="PROSITE" id="PS50033">
    <property type="entry name" value="UBX"/>
    <property type="match status" value="1"/>
</dbReference>
<accession>A0AA39IP87</accession>
<name>A0AA39IP87_9BILA</name>
<evidence type="ECO:0000313" key="4">
    <source>
        <dbReference type="Proteomes" id="UP001175271"/>
    </source>
</evidence>
<proteinExistence type="predicted"/>
<dbReference type="Pfam" id="PF00789">
    <property type="entry name" value="UBX"/>
    <property type="match status" value="1"/>
</dbReference>
<dbReference type="CDD" id="cd09212">
    <property type="entry name" value="PUB"/>
    <property type="match status" value="1"/>
</dbReference>
<dbReference type="Proteomes" id="UP001175271">
    <property type="component" value="Unassembled WGS sequence"/>
</dbReference>
<dbReference type="EMBL" id="JAUCMV010000001">
    <property type="protein sequence ID" value="KAK0426684.1"/>
    <property type="molecule type" value="Genomic_DNA"/>
</dbReference>
<dbReference type="InterPro" id="IPR001012">
    <property type="entry name" value="UBX_dom"/>
</dbReference>
<comment type="caution">
    <text evidence="3">The sequence shown here is derived from an EMBL/GenBank/DDBJ whole genome shotgun (WGS) entry which is preliminary data.</text>
</comment>
<sequence>MGLFDKIKQLKADRTFKKAGQGHRLTDEEPSRPQAGSSGTPKSKPPVSTDDEQARAMRAAAAERRNAPKVTPETRGQWAIKQQALRELEAEQAQANEMFTGVGQMTVDETSGPTEVEHCKSIEGVSFTCDAVLPEIALPKYELIKLVEERLCDLATTGDFDEALHAAVMLLFSRNRAYGDELESAVATLKKCLTNITEREDEKYLRLNLTKLQDRTANVKFIREFLVAVGFAEKSHEDSSDVYMAIDGIRDEILGKVHTALEYLNSHTKADDICLKLHRNPAVYKIDTNQKLKLPYVPDEFYSLTAEEVRKFQAERTNEVDKLTTLRTQAMRDRDAVVGARKYKYTLIRIRFPNQFLLQGTFGAYEPIKQIRDFICGHLKSTFGSFNMKDAATGKVLDNDEKSLQELNLCPAALILFEWDKETLVEYARNNLKEGYLREELENDANQLPA</sequence>
<evidence type="ECO:0000259" key="2">
    <source>
        <dbReference type="PROSITE" id="PS50033"/>
    </source>
</evidence>
<dbReference type="SMART" id="SM00166">
    <property type="entry name" value="UBX"/>
    <property type="match status" value="1"/>
</dbReference>
<dbReference type="Gene3D" id="1.20.58.2190">
    <property type="match status" value="1"/>
</dbReference>
<organism evidence="3 4">
    <name type="scientific">Steinernema hermaphroditum</name>
    <dbReference type="NCBI Taxonomy" id="289476"/>
    <lineage>
        <taxon>Eukaryota</taxon>
        <taxon>Metazoa</taxon>
        <taxon>Ecdysozoa</taxon>
        <taxon>Nematoda</taxon>
        <taxon>Chromadorea</taxon>
        <taxon>Rhabditida</taxon>
        <taxon>Tylenchina</taxon>
        <taxon>Panagrolaimomorpha</taxon>
        <taxon>Strongyloidoidea</taxon>
        <taxon>Steinernematidae</taxon>
        <taxon>Steinernema</taxon>
    </lineage>
</organism>
<dbReference type="SUPFAM" id="SSF143503">
    <property type="entry name" value="PUG domain-like"/>
    <property type="match status" value="1"/>
</dbReference>
<dbReference type="InterPro" id="IPR036339">
    <property type="entry name" value="PUB-like_dom_sf"/>
</dbReference>
<protein>
    <recommendedName>
        <fullName evidence="2">UBX domain-containing protein</fullName>
    </recommendedName>
</protein>
<reference evidence="3" key="1">
    <citation type="submission" date="2023-06" db="EMBL/GenBank/DDBJ databases">
        <title>Genomic analysis of the entomopathogenic nematode Steinernema hermaphroditum.</title>
        <authorList>
            <person name="Schwarz E.M."/>
            <person name="Heppert J.K."/>
            <person name="Baniya A."/>
            <person name="Schwartz H.T."/>
            <person name="Tan C.-H."/>
            <person name="Antoshechkin I."/>
            <person name="Sternberg P.W."/>
            <person name="Goodrich-Blair H."/>
            <person name="Dillman A.R."/>
        </authorList>
    </citation>
    <scope>NUCLEOTIDE SEQUENCE</scope>
    <source>
        <strain evidence="3">PS9179</strain>
        <tissue evidence="3">Whole animal</tissue>
    </source>
</reference>